<dbReference type="InterPro" id="IPR018905">
    <property type="entry name" value="A-galactase_NEW3"/>
</dbReference>
<dbReference type="EMBL" id="BAAAHQ010000035">
    <property type="protein sequence ID" value="GAA0943714.1"/>
    <property type="molecule type" value="Genomic_DNA"/>
</dbReference>
<dbReference type="RefSeq" id="WP_343953193.1">
    <property type="nucleotide sequence ID" value="NZ_BAAAHQ010000035.1"/>
</dbReference>
<accession>A0ABN1QKJ5</accession>
<feature type="domain" description="Alpha-galactosidase NEW3" evidence="1">
    <location>
        <begin position="159"/>
        <end position="218"/>
    </location>
</feature>
<keyword evidence="3" id="KW-1185">Reference proteome</keyword>
<proteinExistence type="predicted"/>
<evidence type="ECO:0000259" key="1">
    <source>
        <dbReference type="Pfam" id="PF10633"/>
    </source>
</evidence>
<dbReference type="Gene3D" id="2.60.120.260">
    <property type="entry name" value="Galactose-binding domain-like"/>
    <property type="match status" value="2"/>
</dbReference>
<protein>
    <recommendedName>
        <fullName evidence="1">Alpha-galactosidase NEW3 domain-containing protein</fullName>
    </recommendedName>
</protein>
<sequence>MRLRVLCFGARVPLEAEHASRSRGVRVEPCRACSGSAQVTGGEVTYRDVTVAEAGTYRLQLDHTGPSRVSVNGGAPVGVPGAAVRPDVPAVSALAVPLAAGANTIRIAAEGAGLDRISVGPMPPAASVPATTLTVEPGGLQWVGRGQQSIKVAASLRLDVDDQLDQVRLAPTAPQGWTVEGEAATATSLRIGRTLTATWTLTSPPGQDPAADVPITAAFQVLGREARTVKQFRVRQRPADRLFVREAEDTANRLGSSGVTGCGACSGGQKVRNIGGEPEAYVLFENVVVPQGPYTLVADFTVNGPRSFFATVNDAAPVEVRVDGVGNNRPYIVELPVTLRAGANTIKIHNDTEVAPDLDRLSIGPAASVSDRKS</sequence>
<evidence type="ECO:0000313" key="3">
    <source>
        <dbReference type="Proteomes" id="UP001501578"/>
    </source>
</evidence>
<comment type="caution">
    <text evidence="2">The sequence shown here is derived from an EMBL/GenBank/DDBJ whole genome shotgun (WGS) entry which is preliminary data.</text>
</comment>
<dbReference type="SUPFAM" id="SSF49785">
    <property type="entry name" value="Galactose-binding domain-like"/>
    <property type="match status" value="1"/>
</dbReference>
<dbReference type="CDD" id="cd04081">
    <property type="entry name" value="CBM35_galactosidase-like"/>
    <property type="match status" value="1"/>
</dbReference>
<dbReference type="Pfam" id="PF10633">
    <property type="entry name" value="NPCBM_assoc"/>
    <property type="match status" value="1"/>
</dbReference>
<reference evidence="3" key="1">
    <citation type="journal article" date="2019" name="Int. J. Syst. Evol. Microbiol.">
        <title>The Global Catalogue of Microorganisms (GCM) 10K type strain sequencing project: providing services to taxonomists for standard genome sequencing and annotation.</title>
        <authorList>
            <consortium name="The Broad Institute Genomics Platform"/>
            <consortium name="The Broad Institute Genome Sequencing Center for Infectious Disease"/>
            <person name="Wu L."/>
            <person name="Ma J."/>
        </authorList>
    </citation>
    <scope>NUCLEOTIDE SEQUENCE [LARGE SCALE GENOMIC DNA]</scope>
    <source>
        <strain evidence="3">JCM 11136</strain>
    </source>
</reference>
<name>A0ABN1QKJ5_9ACTN</name>
<dbReference type="InterPro" id="IPR008979">
    <property type="entry name" value="Galactose-bd-like_sf"/>
</dbReference>
<organism evidence="2 3">
    <name type="scientific">Nonomuraea longicatena</name>
    <dbReference type="NCBI Taxonomy" id="83682"/>
    <lineage>
        <taxon>Bacteria</taxon>
        <taxon>Bacillati</taxon>
        <taxon>Actinomycetota</taxon>
        <taxon>Actinomycetes</taxon>
        <taxon>Streptosporangiales</taxon>
        <taxon>Streptosporangiaceae</taxon>
        <taxon>Nonomuraea</taxon>
    </lineage>
</organism>
<dbReference type="Proteomes" id="UP001501578">
    <property type="component" value="Unassembled WGS sequence"/>
</dbReference>
<gene>
    <name evidence="2" type="ORF">GCM10009560_57290</name>
</gene>
<evidence type="ECO:0000313" key="2">
    <source>
        <dbReference type="EMBL" id="GAA0943714.1"/>
    </source>
</evidence>